<dbReference type="EMBL" id="OZ075120">
    <property type="protein sequence ID" value="CAL4891687.1"/>
    <property type="molecule type" value="Genomic_DNA"/>
</dbReference>
<keyword evidence="4" id="KW-1185">Reference proteome</keyword>
<dbReference type="Proteomes" id="UP001497457">
    <property type="component" value="Chromosome 9rd"/>
</dbReference>
<protein>
    <submittedName>
        <fullName evidence="3">Uncharacterized protein</fullName>
    </submittedName>
</protein>
<sequence length="128" mass="13345">MAVAAARVLRGGLSGSSSQPLIPAILRRRAQEAAAALLPRLGSSPAAQAAGAGRLMHTGLGGRGSTKLPQQKALPFGRRGVPSRGHNIMRVEQFSSRRSDTSRSRLRDIPWGPIAFGGAIGLCLGLKK</sequence>
<dbReference type="EMBL" id="OZ075119">
    <property type="protein sequence ID" value="CAL5093055.1"/>
    <property type="molecule type" value="Genomic_DNA"/>
</dbReference>
<dbReference type="AlphaFoldDB" id="A0ABC9GFI3"/>
<feature type="region of interest" description="Disordered" evidence="1">
    <location>
        <begin position="48"/>
        <end position="87"/>
    </location>
</feature>
<gene>
    <name evidence="3" type="ORF">URODEC1_LOCUS115201</name>
    <name evidence="2" type="ORF">URODEC1_LOCUS3919</name>
</gene>
<evidence type="ECO:0000256" key="1">
    <source>
        <dbReference type="SAM" id="MobiDB-lite"/>
    </source>
</evidence>
<reference evidence="3 4" key="1">
    <citation type="submission" date="2024-10" db="EMBL/GenBank/DDBJ databases">
        <authorList>
            <person name="Ryan C."/>
        </authorList>
    </citation>
    <scope>NUCLEOTIDE SEQUENCE [LARGE SCALE GENOMIC DNA]</scope>
</reference>
<accession>A0ABC9GFI3</accession>
<name>A0ABC9GFI3_9POAL</name>
<proteinExistence type="predicted"/>
<evidence type="ECO:0000313" key="3">
    <source>
        <dbReference type="EMBL" id="CAL5093055.1"/>
    </source>
</evidence>
<evidence type="ECO:0000313" key="4">
    <source>
        <dbReference type="Proteomes" id="UP001497457"/>
    </source>
</evidence>
<organism evidence="3 4">
    <name type="scientific">Urochloa decumbens</name>
    <dbReference type="NCBI Taxonomy" id="240449"/>
    <lineage>
        <taxon>Eukaryota</taxon>
        <taxon>Viridiplantae</taxon>
        <taxon>Streptophyta</taxon>
        <taxon>Embryophyta</taxon>
        <taxon>Tracheophyta</taxon>
        <taxon>Spermatophyta</taxon>
        <taxon>Magnoliopsida</taxon>
        <taxon>Liliopsida</taxon>
        <taxon>Poales</taxon>
        <taxon>Poaceae</taxon>
        <taxon>PACMAD clade</taxon>
        <taxon>Panicoideae</taxon>
        <taxon>Panicodae</taxon>
        <taxon>Paniceae</taxon>
        <taxon>Melinidinae</taxon>
        <taxon>Urochloa</taxon>
    </lineage>
</organism>
<dbReference type="Proteomes" id="UP001497457">
    <property type="component" value="Chromosome 10rd"/>
</dbReference>
<evidence type="ECO:0000313" key="2">
    <source>
        <dbReference type="EMBL" id="CAL4891687.1"/>
    </source>
</evidence>